<evidence type="ECO:0008006" key="3">
    <source>
        <dbReference type="Google" id="ProtNLM"/>
    </source>
</evidence>
<reference evidence="1 2" key="1">
    <citation type="submission" date="2021-02" db="EMBL/GenBank/DDBJ databases">
        <title>Actinophytocola xerophila sp. nov., isolated from soil of cotton cropping field.</title>
        <authorList>
            <person name="Huang R."/>
            <person name="Chen X."/>
            <person name="Ge X."/>
            <person name="Liu W."/>
        </authorList>
    </citation>
    <scope>NUCLEOTIDE SEQUENCE [LARGE SCALE GENOMIC DNA]</scope>
    <source>
        <strain evidence="1 2">S1-96</strain>
    </source>
</reference>
<evidence type="ECO:0000313" key="1">
    <source>
        <dbReference type="EMBL" id="MCT2581791.1"/>
    </source>
</evidence>
<name>A0ABT2J201_9PSEU</name>
<gene>
    <name evidence="1" type="ORF">JT362_01490</name>
</gene>
<dbReference type="EMBL" id="JAFFZE010000004">
    <property type="protein sequence ID" value="MCT2581791.1"/>
    <property type="molecule type" value="Genomic_DNA"/>
</dbReference>
<sequence>MSVPLSSMLGTCFPPLVFLKYRRLLRQRGIRPLISRRGTRDNNQPVSWVVEQTLALLHQFRRLAERWERRTDIHHGFLTLATSIICWPEPVDDVVGRPDPDRCAAHSTPFESGAPRHVRHLGSCCGFGRLRRAVSYLVSPSGRR</sequence>
<proteinExistence type="predicted"/>
<evidence type="ECO:0000313" key="2">
    <source>
        <dbReference type="Proteomes" id="UP001156441"/>
    </source>
</evidence>
<keyword evidence="2" id="KW-1185">Reference proteome</keyword>
<dbReference type="RefSeq" id="WP_375546431.1">
    <property type="nucleotide sequence ID" value="NZ_JAFFZE010000004.1"/>
</dbReference>
<protein>
    <recommendedName>
        <fullName evidence="3">Transposase DDE domain-containing protein</fullName>
    </recommendedName>
</protein>
<accession>A0ABT2J201</accession>
<comment type="caution">
    <text evidence="1">The sequence shown here is derived from an EMBL/GenBank/DDBJ whole genome shotgun (WGS) entry which is preliminary data.</text>
</comment>
<dbReference type="Proteomes" id="UP001156441">
    <property type="component" value="Unassembled WGS sequence"/>
</dbReference>
<organism evidence="1 2">
    <name type="scientific">Actinophytocola gossypii</name>
    <dbReference type="NCBI Taxonomy" id="2812003"/>
    <lineage>
        <taxon>Bacteria</taxon>
        <taxon>Bacillati</taxon>
        <taxon>Actinomycetota</taxon>
        <taxon>Actinomycetes</taxon>
        <taxon>Pseudonocardiales</taxon>
        <taxon>Pseudonocardiaceae</taxon>
    </lineage>
</organism>